<comment type="caution">
    <text evidence="2">The sequence shown here is derived from an EMBL/GenBank/DDBJ whole genome shotgun (WGS) entry which is preliminary data.</text>
</comment>
<organism evidence="2 4">
    <name type="scientific">Coccomyxa viridis</name>
    <dbReference type="NCBI Taxonomy" id="1274662"/>
    <lineage>
        <taxon>Eukaryota</taxon>
        <taxon>Viridiplantae</taxon>
        <taxon>Chlorophyta</taxon>
        <taxon>core chlorophytes</taxon>
        <taxon>Trebouxiophyceae</taxon>
        <taxon>Trebouxiophyceae incertae sedis</taxon>
        <taxon>Coccomyxaceae</taxon>
        <taxon>Coccomyxa</taxon>
    </lineage>
</organism>
<gene>
    <name evidence="2" type="ORF">CVIRNUC_004070</name>
    <name evidence="3" type="ORF">CVIRNUC_004073</name>
</gene>
<feature type="region of interest" description="Disordered" evidence="1">
    <location>
        <begin position="43"/>
        <end position="94"/>
    </location>
</feature>
<reference evidence="2 4" key="1">
    <citation type="submission" date="2023-10" db="EMBL/GenBank/DDBJ databases">
        <authorList>
            <person name="Maclean D."/>
            <person name="Macfadyen A."/>
        </authorList>
    </citation>
    <scope>NUCLEOTIDE SEQUENCE [LARGE SCALE GENOMIC DNA]</scope>
</reference>
<evidence type="ECO:0000256" key="1">
    <source>
        <dbReference type="SAM" id="MobiDB-lite"/>
    </source>
</evidence>
<dbReference type="Proteomes" id="UP001314263">
    <property type="component" value="Unassembled WGS sequence"/>
</dbReference>
<dbReference type="AlphaFoldDB" id="A0AAV1I315"/>
<proteinExistence type="predicted"/>
<keyword evidence="4" id="KW-1185">Reference proteome</keyword>
<evidence type="ECO:0000313" key="2">
    <source>
        <dbReference type="EMBL" id="CAK0773485.1"/>
    </source>
</evidence>
<evidence type="ECO:0000313" key="4">
    <source>
        <dbReference type="Proteomes" id="UP001314263"/>
    </source>
</evidence>
<dbReference type="EMBL" id="CAUYUE010000005">
    <property type="protein sequence ID" value="CAK0773515.1"/>
    <property type="molecule type" value="Genomic_DNA"/>
</dbReference>
<protein>
    <submittedName>
        <fullName evidence="2">Uncharacterized protein</fullName>
    </submittedName>
</protein>
<evidence type="ECO:0000313" key="3">
    <source>
        <dbReference type="EMBL" id="CAK0773515.1"/>
    </source>
</evidence>
<sequence>MQDQAVRDTKVMADRLAARTAGESRWGSTGRGMVTRYMVTRYLPGQEQTGPPKGGGRMHMLGGDSTGEATGSAAADRVRNALREAACPADGAPS</sequence>
<dbReference type="EMBL" id="CAUYUE010000005">
    <property type="protein sequence ID" value="CAK0773485.1"/>
    <property type="molecule type" value="Genomic_DNA"/>
</dbReference>
<name>A0AAV1I315_9CHLO</name>
<accession>A0AAV1I315</accession>